<comment type="caution">
    <text evidence="1">The sequence shown here is derived from an EMBL/GenBank/DDBJ whole genome shotgun (WGS) entry which is preliminary data.</text>
</comment>
<keyword evidence="3" id="KW-1185">Reference proteome</keyword>
<dbReference type="EMBL" id="CAKOFQ010007308">
    <property type="protein sequence ID" value="CAH1997868.1"/>
    <property type="molecule type" value="Genomic_DNA"/>
</dbReference>
<evidence type="ECO:0000313" key="3">
    <source>
        <dbReference type="Proteomes" id="UP001152888"/>
    </source>
</evidence>
<protein>
    <submittedName>
        <fullName evidence="1">Uncharacterized protein</fullName>
    </submittedName>
</protein>
<dbReference type="EMBL" id="CAKOFQ010010069">
    <property type="protein sequence ID" value="CAH2018967.1"/>
    <property type="molecule type" value="Genomic_DNA"/>
</dbReference>
<organism evidence="1 3">
    <name type="scientific">Acanthoscelides obtectus</name>
    <name type="common">Bean weevil</name>
    <name type="synonym">Bruchus obtectus</name>
    <dbReference type="NCBI Taxonomy" id="200917"/>
    <lineage>
        <taxon>Eukaryota</taxon>
        <taxon>Metazoa</taxon>
        <taxon>Ecdysozoa</taxon>
        <taxon>Arthropoda</taxon>
        <taxon>Hexapoda</taxon>
        <taxon>Insecta</taxon>
        <taxon>Pterygota</taxon>
        <taxon>Neoptera</taxon>
        <taxon>Endopterygota</taxon>
        <taxon>Coleoptera</taxon>
        <taxon>Polyphaga</taxon>
        <taxon>Cucujiformia</taxon>
        <taxon>Chrysomeloidea</taxon>
        <taxon>Chrysomelidae</taxon>
        <taxon>Bruchinae</taxon>
        <taxon>Bruchini</taxon>
        <taxon>Acanthoscelides</taxon>
    </lineage>
</organism>
<sequence length="34" mass="4158">MECNYFSNMKIFRGNLHLTTISVHNLIDKFPYFY</sequence>
<evidence type="ECO:0000313" key="2">
    <source>
        <dbReference type="EMBL" id="CAH2018967.1"/>
    </source>
</evidence>
<proteinExistence type="predicted"/>
<name>A0A9P0PXR0_ACAOB</name>
<evidence type="ECO:0000313" key="1">
    <source>
        <dbReference type="EMBL" id="CAH1997868.1"/>
    </source>
</evidence>
<accession>A0A9P0PXR0</accession>
<dbReference type="AlphaFoldDB" id="A0A9P0PXR0"/>
<dbReference type="Proteomes" id="UP001152888">
    <property type="component" value="Unassembled WGS sequence"/>
</dbReference>
<gene>
    <name evidence="1" type="ORF">ACAOBT_LOCUS24015</name>
    <name evidence="2" type="ORF">ACAOBT_LOCUS36965</name>
</gene>
<reference evidence="1" key="1">
    <citation type="submission" date="2022-03" db="EMBL/GenBank/DDBJ databases">
        <authorList>
            <person name="Sayadi A."/>
        </authorList>
    </citation>
    <scope>NUCLEOTIDE SEQUENCE</scope>
</reference>